<dbReference type="PANTHER" id="PTHR42909">
    <property type="entry name" value="ZGC:136858"/>
    <property type="match status" value="1"/>
</dbReference>
<keyword evidence="3" id="KW-0464">Manganese</keyword>
<keyword evidence="4" id="KW-0456">Lyase</keyword>
<keyword evidence="1" id="KW-0479">Metal-binding</keyword>
<dbReference type="Proteomes" id="UP001057375">
    <property type="component" value="Unassembled WGS sequence"/>
</dbReference>
<dbReference type="InterPro" id="IPR022830">
    <property type="entry name" value="Indigdn_synthA-like"/>
</dbReference>
<dbReference type="InterPro" id="IPR007342">
    <property type="entry name" value="PsuG"/>
</dbReference>
<evidence type="ECO:0000256" key="2">
    <source>
        <dbReference type="ARBA" id="ARBA00022801"/>
    </source>
</evidence>
<dbReference type="Pfam" id="PF04227">
    <property type="entry name" value="Indigoidine_A"/>
    <property type="match status" value="1"/>
</dbReference>
<keyword evidence="5 6" id="KW-0326">Glycosidase</keyword>
<keyword evidence="7" id="KW-1185">Reference proteome</keyword>
<sequence length="323" mass="34375">MDLFPGAQLTKRIMKYVDIHPNVLHALSHSIPIVALESTVISHGMEYPANVETAKSLEKICIDNDCVPATIAIINGRIKVGLNEESLEILGKREGTVMKSSIRDLPYILTKKYSAGTTVACTSAIATLVGIRVFATGGCGGVHRGPDWDVSADLKALFSCPICVVSAGVKAILDIPKTVEALETNGVCVLSVGCEDFPAFYSRSSGVKSSLVAADASEAADIICTHFETLSSGVLLANPIPEKDEIPSAVIDLHISRALKECEELGIKGKDVTPFLLKRVNDLSGGSALKANIALIRNNVSVACTVAKKTVEHQVYLFSDKIE</sequence>
<gene>
    <name evidence="6" type="ORF">ADUPG1_009845</name>
</gene>
<dbReference type="GO" id="GO:0016798">
    <property type="term" value="F:hydrolase activity, acting on glycosyl bonds"/>
    <property type="evidence" value="ECO:0007669"/>
    <property type="project" value="UniProtKB-KW"/>
</dbReference>
<name>A0ABQ5KWZ3_9EUKA</name>
<dbReference type="Gene3D" id="3.40.1790.10">
    <property type="entry name" value="Indigoidine synthase domain"/>
    <property type="match status" value="1"/>
</dbReference>
<dbReference type="EMBL" id="BQXS01011351">
    <property type="protein sequence ID" value="GKT36975.1"/>
    <property type="molecule type" value="Genomic_DNA"/>
</dbReference>
<reference evidence="6" key="1">
    <citation type="submission" date="2022-03" db="EMBL/GenBank/DDBJ databases">
        <title>Draft genome sequence of Aduncisulcus paluster, a free-living microaerophilic Fornicata.</title>
        <authorList>
            <person name="Yuyama I."/>
            <person name="Kume K."/>
            <person name="Tamura T."/>
            <person name="Inagaki Y."/>
            <person name="Hashimoto T."/>
        </authorList>
    </citation>
    <scope>NUCLEOTIDE SEQUENCE</scope>
    <source>
        <strain evidence="6">NY0171</strain>
    </source>
</reference>
<accession>A0ABQ5KWZ3</accession>
<keyword evidence="2" id="KW-0378">Hydrolase</keyword>
<evidence type="ECO:0000256" key="1">
    <source>
        <dbReference type="ARBA" id="ARBA00022723"/>
    </source>
</evidence>
<protein>
    <submittedName>
        <fullName evidence="6">Pseudouridine-5'-phosphate glycosidase</fullName>
    </submittedName>
</protein>
<evidence type="ECO:0000256" key="3">
    <source>
        <dbReference type="ARBA" id="ARBA00023211"/>
    </source>
</evidence>
<proteinExistence type="inferred from homology"/>
<dbReference type="SUPFAM" id="SSF110581">
    <property type="entry name" value="Indigoidine synthase A-like"/>
    <property type="match status" value="1"/>
</dbReference>
<evidence type="ECO:0000313" key="6">
    <source>
        <dbReference type="EMBL" id="GKT36975.1"/>
    </source>
</evidence>
<evidence type="ECO:0000313" key="7">
    <source>
        <dbReference type="Proteomes" id="UP001057375"/>
    </source>
</evidence>
<evidence type="ECO:0000256" key="4">
    <source>
        <dbReference type="ARBA" id="ARBA00023239"/>
    </source>
</evidence>
<organism evidence="6 7">
    <name type="scientific">Aduncisulcus paluster</name>
    <dbReference type="NCBI Taxonomy" id="2918883"/>
    <lineage>
        <taxon>Eukaryota</taxon>
        <taxon>Metamonada</taxon>
        <taxon>Carpediemonas-like organisms</taxon>
        <taxon>Aduncisulcus</taxon>
    </lineage>
</organism>
<comment type="caution">
    <text evidence="6">The sequence shown here is derived from an EMBL/GenBank/DDBJ whole genome shotgun (WGS) entry which is preliminary data.</text>
</comment>
<evidence type="ECO:0000256" key="5">
    <source>
        <dbReference type="ARBA" id="ARBA00023295"/>
    </source>
</evidence>
<dbReference type="PANTHER" id="PTHR42909:SF1">
    <property type="entry name" value="CARBOHYDRATE KINASE PFKB DOMAIN-CONTAINING PROTEIN"/>
    <property type="match status" value="1"/>
</dbReference>
<dbReference type="HAMAP" id="MF_01876">
    <property type="entry name" value="PsiMP_glycosidase"/>
    <property type="match status" value="1"/>
</dbReference>